<dbReference type="eggNOG" id="COG3907">
    <property type="taxonomic scope" value="Bacteria"/>
</dbReference>
<evidence type="ECO:0000313" key="3">
    <source>
        <dbReference type="EMBL" id="ACN14158.1"/>
    </source>
</evidence>
<name>C0QL72_DESAH</name>
<organism evidence="3 4">
    <name type="scientific">Desulforapulum autotrophicum (strain ATCC 43914 / DSM 3382 / VKM B-1955 / HRM2)</name>
    <name type="common">Desulfobacterium autotrophicum</name>
    <dbReference type="NCBI Taxonomy" id="177437"/>
    <lineage>
        <taxon>Bacteria</taxon>
        <taxon>Pseudomonadati</taxon>
        <taxon>Thermodesulfobacteriota</taxon>
        <taxon>Desulfobacteria</taxon>
        <taxon>Desulfobacterales</taxon>
        <taxon>Desulfobacteraceae</taxon>
        <taxon>Desulforapulum</taxon>
    </lineage>
</organism>
<dbReference type="InterPro" id="IPR000326">
    <property type="entry name" value="PAP2/HPO"/>
</dbReference>
<keyword evidence="1" id="KW-0812">Transmembrane</keyword>
<dbReference type="STRING" id="177437.HRM2_10460"/>
<dbReference type="Proteomes" id="UP000000442">
    <property type="component" value="Chromosome"/>
</dbReference>
<feature type="transmembrane region" description="Helical" evidence="1">
    <location>
        <begin position="75"/>
        <end position="94"/>
    </location>
</feature>
<proteinExistence type="predicted"/>
<protein>
    <submittedName>
        <fullName evidence="3">PAP2 family protein (Acid phosphatase)</fullName>
    </submittedName>
</protein>
<sequence length="252" mass="28578">MYNGFNPWHPPHGDSFFTMATVPFLLILTAVYFEYSGLDIWWVSHFYDAQTRSWPFRNQWLFETVIHQWGRHLDLAAGMVWLVLFALSFFSPALKNQRRIMVYFLVAAGAGPLLVGAGKHLTHIYTPWDLALFSGTLPHIRLFDPVPQGLPVGHAFPAGHASGGYAFVSLYFVMDHLGACRKVYGLMTGLVLGLIFGLGQQVRGAHFPSHDLFTLVICWYAALVFYLIFFPRQWSWAVNKNPQTMPTQGVPK</sequence>
<feature type="domain" description="Phosphatidic acid phosphatase type 2/haloperoxidase" evidence="2">
    <location>
        <begin position="102"/>
        <end position="233"/>
    </location>
</feature>
<feature type="transmembrane region" description="Helical" evidence="1">
    <location>
        <begin position="212"/>
        <end position="230"/>
    </location>
</feature>
<dbReference type="CDD" id="cd03396">
    <property type="entry name" value="PAP2_like_6"/>
    <property type="match status" value="1"/>
</dbReference>
<accession>C0QL72</accession>
<keyword evidence="1" id="KW-1133">Transmembrane helix</keyword>
<dbReference type="InterPro" id="IPR036938">
    <property type="entry name" value="PAP2/HPO_sf"/>
</dbReference>
<evidence type="ECO:0000259" key="2">
    <source>
        <dbReference type="Pfam" id="PF01569"/>
    </source>
</evidence>
<dbReference type="AlphaFoldDB" id="C0QL72"/>
<evidence type="ECO:0000313" key="4">
    <source>
        <dbReference type="Proteomes" id="UP000000442"/>
    </source>
</evidence>
<gene>
    <name evidence="3" type="ordered locus">HRM2_10460</name>
</gene>
<feature type="transmembrane region" description="Helical" evidence="1">
    <location>
        <begin position="183"/>
        <end position="200"/>
    </location>
</feature>
<reference evidence="3 4" key="1">
    <citation type="journal article" date="2009" name="Environ. Microbiol.">
        <title>Genome sequence of Desulfobacterium autotrophicum HRM2, a marine sulfate reducer oxidizing organic carbon completely to carbon dioxide.</title>
        <authorList>
            <person name="Strittmatter A.W."/>
            <person name="Liesegang H."/>
            <person name="Rabus R."/>
            <person name="Decker I."/>
            <person name="Amann J."/>
            <person name="Andres S."/>
            <person name="Henne A."/>
            <person name="Fricke W.F."/>
            <person name="Martinez-Arias R."/>
            <person name="Bartels D."/>
            <person name="Goesmann A."/>
            <person name="Krause L."/>
            <person name="Puehler A."/>
            <person name="Klenk H.P."/>
            <person name="Richter M."/>
            <person name="Schuler M."/>
            <person name="Gloeckner F.O."/>
            <person name="Meyerdierks A."/>
            <person name="Gottschalk G."/>
            <person name="Amann R."/>
        </authorList>
    </citation>
    <scope>NUCLEOTIDE SEQUENCE [LARGE SCALE GENOMIC DNA]</scope>
    <source>
        <strain evidence="4">ATCC 43914 / DSM 3382 / HRM2</strain>
    </source>
</reference>
<dbReference type="KEGG" id="dat:HRM2_10460"/>
<dbReference type="EMBL" id="CP001087">
    <property type="protein sequence ID" value="ACN14158.1"/>
    <property type="molecule type" value="Genomic_DNA"/>
</dbReference>
<keyword evidence="1" id="KW-0472">Membrane</keyword>
<evidence type="ECO:0000256" key="1">
    <source>
        <dbReference type="SAM" id="Phobius"/>
    </source>
</evidence>
<feature type="transmembrane region" description="Helical" evidence="1">
    <location>
        <begin position="16"/>
        <end position="35"/>
    </location>
</feature>
<dbReference type="HOGENOM" id="CLU_070327_2_0_7"/>
<dbReference type="SUPFAM" id="SSF48317">
    <property type="entry name" value="Acid phosphatase/Vanadium-dependent haloperoxidase"/>
    <property type="match status" value="1"/>
</dbReference>
<dbReference type="Pfam" id="PF01569">
    <property type="entry name" value="PAP2"/>
    <property type="match status" value="1"/>
</dbReference>
<feature type="transmembrane region" description="Helical" evidence="1">
    <location>
        <begin position="100"/>
        <end position="118"/>
    </location>
</feature>
<keyword evidence="4" id="KW-1185">Reference proteome</keyword>